<evidence type="ECO:0000256" key="4">
    <source>
        <dbReference type="SAM" id="Phobius"/>
    </source>
</evidence>
<organism evidence="5 6">
    <name type="scientific">Paenibacillus residui</name>
    <dbReference type="NCBI Taxonomy" id="629724"/>
    <lineage>
        <taxon>Bacteria</taxon>
        <taxon>Bacillati</taxon>
        <taxon>Bacillota</taxon>
        <taxon>Bacilli</taxon>
        <taxon>Bacillales</taxon>
        <taxon>Paenibacillaceae</taxon>
        <taxon>Paenibacillus</taxon>
    </lineage>
</organism>
<evidence type="ECO:0000256" key="2">
    <source>
        <dbReference type="ARBA" id="ARBA00023136"/>
    </source>
</evidence>
<reference evidence="6" key="1">
    <citation type="journal article" date="2019" name="Int. J. Syst. Evol. Microbiol.">
        <title>The Global Catalogue of Microorganisms (GCM) 10K type strain sequencing project: providing services to taxonomists for standard genome sequencing and annotation.</title>
        <authorList>
            <consortium name="The Broad Institute Genomics Platform"/>
            <consortium name="The Broad Institute Genome Sequencing Center for Infectious Disease"/>
            <person name="Wu L."/>
            <person name="Ma J."/>
        </authorList>
    </citation>
    <scope>NUCLEOTIDE SEQUENCE [LARGE SCALE GENOMIC DNA]</scope>
    <source>
        <strain evidence="6">CCUG 57263</strain>
    </source>
</reference>
<feature type="transmembrane region" description="Helical" evidence="4">
    <location>
        <begin position="310"/>
        <end position="332"/>
    </location>
</feature>
<protein>
    <submittedName>
        <fullName evidence="5">Spore germination protein</fullName>
    </submittedName>
</protein>
<dbReference type="EMBL" id="JBHTIU010000028">
    <property type="protein sequence ID" value="MFD0869360.1"/>
    <property type="molecule type" value="Genomic_DNA"/>
</dbReference>
<keyword evidence="6" id="KW-1185">Reference proteome</keyword>
<dbReference type="InterPro" id="IPR050768">
    <property type="entry name" value="UPF0353/GerABKA_families"/>
</dbReference>
<sequence>MSYRRKSLKSILRFRRSIPPVIHHSELEPLPDFTPNLNYNLFHMKDTFADCSDIVFHSFRIGGQTEAVLIYIDGLTDTELLDQQVLTPLKESSVCDQDMEDILRHIAVSSKKSVQSLTDAAEEITAGNSVLIIDQLTKGLSFGLTKWEKRSIEEPSAESVVRGPREGFVESIRDNTAMLRRKIKSPHLKMKTWNIGHYSQTRVIVAYMEGIADPVLIEEIANRLQRIDIDAILDSEYIEEMIEDHPYSPFPQFLKTERPDVAGANLMEGRVVILVDGTPMSLVAPVTFFSLLQSPEDYYQRYWISTAIRWLRYLFLLVALLGPSFYVAIVSFHQEMIPTTLVLTMATSRAQVPFPALVEAILMEITFEALREASARLPKQVGAAVSIVGGLVIGQAAIQAGLVSSPMVIVVAITGIASFLIPDYSTGASVRLLRFPIIALSGFLGLFGLLLGVILLLIHLLSLRSLGVPYLEPLAPLKTRQLGDVLVKSPIWENQVRPHLTGKWNKYRQGTDQQPDPSNGDEQA</sequence>
<comment type="caution">
    <text evidence="5">The sequence shown here is derived from an EMBL/GenBank/DDBJ whole genome shotgun (WGS) entry which is preliminary data.</text>
</comment>
<dbReference type="PANTHER" id="PTHR22550">
    <property type="entry name" value="SPORE GERMINATION PROTEIN"/>
    <property type="match status" value="1"/>
</dbReference>
<dbReference type="RefSeq" id="WP_379287687.1">
    <property type="nucleotide sequence ID" value="NZ_JBHTIU010000028.1"/>
</dbReference>
<gene>
    <name evidence="5" type="ORF">ACFQ03_09365</name>
</gene>
<comment type="similarity">
    <text evidence="1">Belongs to the GerABKA family.</text>
</comment>
<feature type="transmembrane region" description="Helical" evidence="4">
    <location>
        <begin position="407"/>
        <end position="425"/>
    </location>
</feature>
<dbReference type="Pfam" id="PF03323">
    <property type="entry name" value="GerA"/>
    <property type="match status" value="1"/>
</dbReference>
<dbReference type="InterPro" id="IPR004995">
    <property type="entry name" value="Spore_Ger"/>
</dbReference>
<dbReference type="PANTHER" id="PTHR22550:SF5">
    <property type="entry name" value="LEUCINE ZIPPER PROTEIN 4"/>
    <property type="match status" value="1"/>
</dbReference>
<dbReference type="PIRSF" id="PIRSF005690">
    <property type="entry name" value="GerBA"/>
    <property type="match status" value="1"/>
</dbReference>
<accession>A0ABW3DBE6</accession>
<keyword evidence="4" id="KW-1133">Transmembrane helix</keyword>
<evidence type="ECO:0000313" key="5">
    <source>
        <dbReference type="EMBL" id="MFD0869360.1"/>
    </source>
</evidence>
<feature type="region of interest" description="Disordered" evidence="3">
    <location>
        <begin position="503"/>
        <end position="524"/>
    </location>
</feature>
<keyword evidence="4" id="KW-0812">Transmembrane</keyword>
<feature type="compositionally biased region" description="Polar residues" evidence="3">
    <location>
        <begin position="508"/>
        <end position="524"/>
    </location>
</feature>
<keyword evidence="2 4" id="KW-0472">Membrane</keyword>
<feature type="transmembrane region" description="Helical" evidence="4">
    <location>
        <begin position="437"/>
        <end position="461"/>
    </location>
</feature>
<name>A0ABW3DBE6_9BACL</name>
<evidence type="ECO:0000256" key="1">
    <source>
        <dbReference type="ARBA" id="ARBA00005278"/>
    </source>
</evidence>
<evidence type="ECO:0000256" key="3">
    <source>
        <dbReference type="SAM" id="MobiDB-lite"/>
    </source>
</evidence>
<dbReference type="Proteomes" id="UP001597120">
    <property type="component" value="Unassembled WGS sequence"/>
</dbReference>
<evidence type="ECO:0000313" key="6">
    <source>
        <dbReference type="Proteomes" id="UP001597120"/>
    </source>
</evidence>
<proteinExistence type="inferred from homology"/>
<feature type="transmembrane region" description="Helical" evidence="4">
    <location>
        <begin position="382"/>
        <end position="401"/>
    </location>
</feature>